<gene>
    <name evidence="1" type="ORF">NKW54_11360</name>
</gene>
<dbReference type="EMBL" id="JAMYZR010000020">
    <property type="protein sequence ID" value="MCP1246535.1"/>
    <property type="molecule type" value="Genomic_DNA"/>
</dbReference>
<proteinExistence type="predicted"/>
<protein>
    <submittedName>
        <fullName evidence="1">Uncharacterized protein</fullName>
    </submittedName>
</protein>
<reference evidence="1 2" key="1">
    <citation type="submission" date="2022-06" db="EMBL/GenBank/DDBJ databases">
        <title>Acetobacer genomes from food samples.</title>
        <authorList>
            <person name="Sombolestani A."/>
        </authorList>
    </citation>
    <scope>NUCLEOTIDE SEQUENCE [LARGE SCALE GENOMIC DNA]</scope>
    <source>
        <strain evidence="1 2">R-83281</strain>
    </source>
</reference>
<sequence length="174" mass="20420">MSISIKSIREAFVLLFEAIHDRDFRKTIPLHKWSEKELLPLVRTFLLGRFGHCFPETSVRLPHCTSTQGRVDFLIGNIAVEFAVRRPGDQKAPLSTRVNRDEMIKLMLHDGPGLLVLFDFSRYPFDEEDIERFRNYPSLGKGNYRKSPFNVAYYYKSQAHPREIEVIKKRIHIK</sequence>
<accession>A0ABT1EX57</accession>
<organism evidence="1 2">
    <name type="scientific">Acetobacter cerevisiae</name>
    <dbReference type="NCBI Taxonomy" id="178900"/>
    <lineage>
        <taxon>Bacteria</taxon>
        <taxon>Pseudomonadati</taxon>
        <taxon>Pseudomonadota</taxon>
        <taxon>Alphaproteobacteria</taxon>
        <taxon>Acetobacterales</taxon>
        <taxon>Acetobacteraceae</taxon>
        <taxon>Acetobacter</taxon>
    </lineage>
</organism>
<comment type="caution">
    <text evidence="1">The sequence shown here is derived from an EMBL/GenBank/DDBJ whole genome shotgun (WGS) entry which is preliminary data.</text>
</comment>
<evidence type="ECO:0000313" key="2">
    <source>
        <dbReference type="Proteomes" id="UP001523543"/>
    </source>
</evidence>
<keyword evidence="2" id="KW-1185">Reference proteome</keyword>
<dbReference type="RefSeq" id="WP_082782966.1">
    <property type="nucleotide sequence ID" value="NZ_JAMYZR010000020.1"/>
</dbReference>
<dbReference type="Proteomes" id="UP001523543">
    <property type="component" value="Unassembled WGS sequence"/>
</dbReference>
<evidence type="ECO:0000313" key="1">
    <source>
        <dbReference type="EMBL" id="MCP1246535.1"/>
    </source>
</evidence>
<name>A0ABT1EX57_9PROT</name>